<dbReference type="PANTHER" id="PTHR46361:SF3">
    <property type="entry name" value="ELECTRON CARRIER_ PROTEIN DISULFIDE OXIDOREDUCTASE"/>
    <property type="match status" value="1"/>
</dbReference>
<reference evidence="3 4" key="1">
    <citation type="submission" date="2014-03" db="EMBL/GenBank/DDBJ databases">
        <title>The draft genome sequence of Thalassospira alkalitolerans JCM 18968.</title>
        <authorList>
            <person name="Lai Q."/>
            <person name="Shao Z."/>
        </authorList>
    </citation>
    <scope>NUCLEOTIDE SEQUENCE [LARGE SCALE GENOMIC DNA]</scope>
    <source>
        <strain evidence="3 4">JCM 18968</strain>
    </source>
</reference>
<evidence type="ECO:0000313" key="4">
    <source>
        <dbReference type="Proteomes" id="UP000193396"/>
    </source>
</evidence>
<proteinExistence type="predicted"/>
<feature type="domain" description="DUF547" evidence="2">
    <location>
        <begin position="91"/>
        <end position="205"/>
    </location>
</feature>
<evidence type="ECO:0000313" key="3">
    <source>
        <dbReference type="EMBL" id="OSQ46237.1"/>
    </source>
</evidence>
<evidence type="ECO:0000256" key="1">
    <source>
        <dbReference type="SAM" id="SignalP"/>
    </source>
</evidence>
<keyword evidence="1" id="KW-0732">Signal</keyword>
<feature type="signal peptide" evidence="1">
    <location>
        <begin position="1"/>
        <end position="21"/>
    </location>
</feature>
<dbReference type="Pfam" id="PF04784">
    <property type="entry name" value="DUF547"/>
    <property type="match status" value="1"/>
</dbReference>
<organism evidence="3 4">
    <name type="scientific">Thalassospira alkalitolerans</name>
    <dbReference type="NCBI Taxonomy" id="1293890"/>
    <lineage>
        <taxon>Bacteria</taxon>
        <taxon>Pseudomonadati</taxon>
        <taxon>Pseudomonadota</taxon>
        <taxon>Alphaproteobacteria</taxon>
        <taxon>Rhodospirillales</taxon>
        <taxon>Thalassospiraceae</taxon>
        <taxon>Thalassospira</taxon>
    </lineage>
</organism>
<name>A0A1Y2L8A2_9PROT</name>
<dbReference type="PANTHER" id="PTHR46361">
    <property type="entry name" value="ELECTRON CARRIER/ PROTEIN DISULFIDE OXIDOREDUCTASE"/>
    <property type="match status" value="1"/>
</dbReference>
<accession>A0A1Y2L8A2</accession>
<dbReference type="Proteomes" id="UP000193396">
    <property type="component" value="Unassembled WGS sequence"/>
</dbReference>
<dbReference type="InterPro" id="IPR006869">
    <property type="entry name" value="DUF547"/>
</dbReference>
<evidence type="ECO:0000259" key="2">
    <source>
        <dbReference type="Pfam" id="PF04784"/>
    </source>
</evidence>
<protein>
    <recommendedName>
        <fullName evidence="2">DUF547 domain-containing protein</fullName>
    </recommendedName>
</protein>
<feature type="chain" id="PRO_5012666280" description="DUF547 domain-containing protein" evidence="1">
    <location>
        <begin position="22"/>
        <end position="279"/>
    </location>
</feature>
<gene>
    <name evidence="3" type="ORF">TALK_16710</name>
</gene>
<dbReference type="AlphaFoldDB" id="A0A1Y2L8A2"/>
<keyword evidence="4" id="KW-1185">Reference proteome</keyword>
<sequence>MRIIVPILVMLWIVVPLRAGAAPDADLWPDWQVHDAQSTARIDHSIWQDILDRHLILEKAGVSLFDYRSAKAQSRSELDAYIAAMQAVAISTYNRDQQLAYWINLYNAETVAIVIDHYPVESIHDIDISPGFFSSGPWGKKVLQVEGRSLSLDDIEHRILRPIWKDARIHYTVNCASVGCPALAADAYDADKLEEQLDTAALAFIRDPRAVQLTPDDTEIKLSSLYDWYRSDFGDEDQTFADHLARYSGLKLATWLSVHGDDLPIADYEYDWSLNDAKP</sequence>
<dbReference type="STRING" id="1293890.TALK_16710"/>
<dbReference type="RefSeq" id="WP_085620280.1">
    <property type="nucleotide sequence ID" value="NZ_JBLXAE010000008.1"/>
</dbReference>
<comment type="caution">
    <text evidence="3">The sequence shown here is derived from an EMBL/GenBank/DDBJ whole genome shotgun (WGS) entry which is preliminary data.</text>
</comment>
<dbReference type="EMBL" id="JFKB01000012">
    <property type="protein sequence ID" value="OSQ46237.1"/>
    <property type="molecule type" value="Genomic_DNA"/>
</dbReference>